<dbReference type="InterPro" id="IPR036346">
    <property type="entry name" value="GTP-bd_prot_GTP1/OBG_C_sf"/>
</dbReference>
<evidence type="ECO:0000256" key="2">
    <source>
        <dbReference type="ARBA" id="ARBA00007699"/>
    </source>
</evidence>
<dbReference type="PANTHER" id="PTHR11702">
    <property type="entry name" value="DEVELOPMENTALLY REGULATED GTP-BINDING PROTEIN-RELATED"/>
    <property type="match status" value="1"/>
</dbReference>
<gene>
    <name evidence="9" type="primary">obg</name>
    <name evidence="13" type="ORF">BCF88_11320</name>
</gene>
<dbReference type="GO" id="GO:0003924">
    <property type="term" value="F:GTPase activity"/>
    <property type="evidence" value="ECO:0007669"/>
    <property type="project" value="UniProtKB-UniRule"/>
</dbReference>
<evidence type="ECO:0000256" key="9">
    <source>
        <dbReference type="HAMAP-Rule" id="MF_01454"/>
    </source>
</evidence>
<keyword evidence="6 9" id="KW-0378">Hydrolase</keyword>
<evidence type="ECO:0000313" key="13">
    <source>
        <dbReference type="EMBL" id="PYF42236.1"/>
    </source>
</evidence>
<dbReference type="PRINTS" id="PR00326">
    <property type="entry name" value="GTP1OBG"/>
</dbReference>
<dbReference type="SUPFAM" id="SSF102741">
    <property type="entry name" value="Obg GTP-binding protein C-terminal domain"/>
    <property type="match status" value="1"/>
</dbReference>
<dbReference type="NCBIfam" id="NF008956">
    <property type="entry name" value="PRK12299.1"/>
    <property type="match status" value="1"/>
</dbReference>
<dbReference type="PROSITE" id="PS51881">
    <property type="entry name" value="OCT"/>
    <property type="match status" value="1"/>
</dbReference>
<evidence type="ECO:0000256" key="4">
    <source>
        <dbReference type="ARBA" id="ARBA00022723"/>
    </source>
</evidence>
<dbReference type="PANTHER" id="PTHR11702:SF31">
    <property type="entry name" value="MITOCHONDRIAL RIBOSOME-ASSOCIATED GTPASE 2"/>
    <property type="match status" value="1"/>
</dbReference>
<evidence type="ECO:0000259" key="12">
    <source>
        <dbReference type="PROSITE" id="PS51883"/>
    </source>
</evidence>
<feature type="binding site" evidence="9">
    <location>
        <position position="170"/>
    </location>
    <ligand>
        <name>Mg(2+)</name>
        <dbReference type="ChEBI" id="CHEBI:18420"/>
    </ligand>
</feature>
<dbReference type="InterPro" id="IPR027417">
    <property type="entry name" value="P-loop_NTPase"/>
</dbReference>
<evidence type="ECO:0000256" key="6">
    <source>
        <dbReference type="ARBA" id="ARBA00022801"/>
    </source>
</evidence>
<evidence type="ECO:0000259" key="10">
    <source>
        <dbReference type="PROSITE" id="PS51710"/>
    </source>
</evidence>
<dbReference type="CDD" id="cd01898">
    <property type="entry name" value="Obg"/>
    <property type="match status" value="1"/>
</dbReference>
<evidence type="ECO:0000256" key="1">
    <source>
        <dbReference type="ARBA" id="ARBA00001946"/>
    </source>
</evidence>
<protein>
    <recommendedName>
        <fullName evidence="9">GTPase Obg</fullName>
        <ecNumber evidence="9">3.6.5.-</ecNumber>
    </recommendedName>
    <alternativeName>
        <fullName evidence="9">GTP-binding protein Obg</fullName>
    </alternativeName>
</protein>
<dbReference type="PROSITE" id="PS51710">
    <property type="entry name" value="G_OBG"/>
    <property type="match status" value="1"/>
</dbReference>
<dbReference type="NCBIfam" id="TIGR03595">
    <property type="entry name" value="Obg_CgtA_exten"/>
    <property type="match status" value="1"/>
</dbReference>
<sequence length="424" mass="47102">MKFIDEVDIFVSAGKGGDGIISFRREANVDKGGPDGGDGGDGGSVYFQGDSGQNTLLSFYYQNKIVAEAGENGKPKNAYGRGGADLVVKVPLGTMVYDNEKLIADIVSEEKYLIAKGGKGGKGNLRFKSSRNTAPRICENGLPGQKFNLHLTLKVLADVGLIGKPSAGKSTILSQISNAKPKIADYDFTTLVPQLGLVKYFENNFVIADLPGLIEKASEGKGLGIQFLKHIERCKVICHVIDFGDENKNPIEDFEIINNEIKSYNLRLEKLPQVVVANKSDLDAFQKNLLVFQKKYPNIKLITNSAFVDSNIDEIKKELWNALLNAKQISIANFSQEDDDVFLIKLEKKPIEIKRLTNDTYEIIGDDVYAIYDKIPVISLDNLWRFNAKLKNLGVFELIKNSKIKDGDTIKIKDYEFIWNAEDF</sequence>
<comment type="function">
    <text evidence="9">An essential GTPase which binds GTP, GDP and possibly (p)ppGpp with moderate affinity, with high nucleotide exchange rates and a fairly low GTP hydrolysis rate. Plays a role in control of the cell cycle, stress response, ribosome biogenesis and in those bacteria that undergo differentiation, in morphogenesis control.</text>
</comment>
<proteinExistence type="inferred from homology"/>
<dbReference type="EC" id="3.6.5.-" evidence="9"/>
<dbReference type="InterPro" id="IPR006073">
    <property type="entry name" value="GTP-bd"/>
</dbReference>
<dbReference type="PIRSF" id="PIRSF002401">
    <property type="entry name" value="GTP_bd_Obg/CgtA"/>
    <property type="match status" value="1"/>
</dbReference>
<keyword evidence="7 9" id="KW-0460">Magnesium</keyword>
<accession>A0A318U467</accession>
<dbReference type="Gene3D" id="3.40.50.300">
    <property type="entry name" value="P-loop containing nucleotide triphosphate hydrolases"/>
    <property type="match status" value="1"/>
</dbReference>
<evidence type="ECO:0000256" key="5">
    <source>
        <dbReference type="ARBA" id="ARBA00022741"/>
    </source>
</evidence>
<dbReference type="InterPro" id="IPR036726">
    <property type="entry name" value="GTP1_OBG_dom_sf"/>
</dbReference>
<feature type="binding site" evidence="9">
    <location>
        <begin position="209"/>
        <end position="212"/>
    </location>
    <ligand>
        <name>GTP</name>
        <dbReference type="ChEBI" id="CHEBI:37565"/>
    </ligand>
</feature>
<keyword evidence="4 9" id="KW-0479">Metal-binding</keyword>
<dbReference type="Proteomes" id="UP000247715">
    <property type="component" value="Unassembled WGS sequence"/>
</dbReference>
<feature type="binding site" evidence="9">
    <location>
        <begin position="188"/>
        <end position="192"/>
    </location>
    <ligand>
        <name>GTP</name>
        <dbReference type="ChEBI" id="CHEBI:37565"/>
    </ligand>
</feature>
<comment type="cofactor">
    <cofactor evidence="1 9">
        <name>Mg(2+)</name>
        <dbReference type="ChEBI" id="CHEBI:18420"/>
    </cofactor>
</comment>
<dbReference type="Pfam" id="PF01018">
    <property type="entry name" value="GTP1_OBG"/>
    <property type="match status" value="1"/>
</dbReference>
<feature type="domain" description="Obg" evidence="12">
    <location>
        <begin position="1"/>
        <end position="156"/>
    </location>
</feature>
<evidence type="ECO:0000256" key="7">
    <source>
        <dbReference type="ARBA" id="ARBA00022842"/>
    </source>
</evidence>
<dbReference type="Pfam" id="PF01926">
    <property type="entry name" value="MMR_HSR1"/>
    <property type="match status" value="1"/>
</dbReference>
<evidence type="ECO:0000313" key="14">
    <source>
        <dbReference type="Proteomes" id="UP000247715"/>
    </source>
</evidence>
<feature type="binding site" evidence="9">
    <location>
        <begin position="163"/>
        <end position="170"/>
    </location>
    <ligand>
        <name>GTP</name>
        <dbReference type="ChEBI" id="CHEBI:37565"/>
    </ligand>
</feature>
<evidence type="ECO:0000256" key="3">
    <source>
        <dbReference type="ARBA" id="ARBA00022490"/>
    </source>
</evidence>
<evidence type="ECO:0000259" key="11">
    <source>
        <dbReference type="PROSITE" id="PS51881"/>
    </source>
</evidence>
<dbReference type="GO" id="GO:0005737">
    <property type="term" value="C:cytoplasm"/>
    <property type="evidence" value="ECO:0007669"/>
    <property type="project" value="UniProtKB-SubCell"/>
</dbReference>
<dbReference type="NCBIfam" id="NF008955">
    <property type="entry name" value="PRK12297.1"/>
    <property type="match status" value="1"/>
</dbReference>
<dbReference type="InterPro" id="IPR045086">
    <property type="entry name" value="OBG_GTPase"/>
</dbReference>
<dbReference type="Gene3D" id="2.70.210.12">
    <property type="entry name" value="GTP1/OBG domain"/>
    <property type="match status" value="1"/>
</dbReference>
<dbReference type="FunFam" id="2.70.210.12:FF:000001">
    <property type="entry name" value="GTPase Obg"/>
    <property type="match status" value="1"/>
</dbReference>
<dbReference type="RefSeq" id="WP_110858453.1">
    <property type="nucleotide sequence ID" value="NZ_LS991949.1"/>
</dbReference>
<comment type="similarity">
    <text evidence="2 9">Belongs to the TRAFAC class OBG-HflX-like GTPase superfamily. OBG GTPase family.</text>
</comment>
<dbReference type="Gene3D" id="3.30.300.350">
    <property type="entry name" value="GTP-binding protein OBG, C-terminal domain"/>
    <property type="match status" value="1"/>
</dbReference>
<organism evidence="13 14">
    <name type="scientific">Metamycoplasma alkalescens</name>
    <dbReference type="NCBI Taxonomy" id="45363"/>
    <lineage>
        <taxon>Bacteria</taxon>
        <taxon>Bacillati</taxon>
        <taxon>Mycoplasmatota</taxon>
        <taxon>Mycoplasmoidales</taxon>
        <taxon>Metamycoplasmataceae</taxon>
        <taxon>Metamycoplasma</taxon>
    </lineage>
</organism>
<feature type="binding site" evidence="9">
    <location>
        <position position="190"/>
    </location>
    <ligand>
        <name>Mg(2+)</name>
        <dbReference type="ChEBI" id="CHEBI:18420"/>
    </ligand>
</feature>
<dbReference type="InterPro" id="IPR015349">
    <property type="entry name" value="OCT_dom"/>
</dbReference>
<dbReference type="GO" id="GO:0005525">
    <property type="term" value="F:GTP binding"/>
    <property type="evidence" value="ECO:0007669"/>
    <property type="project" value="UniProtKB-UniRule"/>
</dbReference>
<dbReference type="PROSITE" id="PS51883">
    <property type="entry name" value="OBG"/>
    <property type="match status" value="1"/>
</dbReference>
<keyword evidence="8 9" id="KW-0342">GTP-binding</keyword>
<feature type="binding site" evidence="9">
    <location>
        <begin position="278"/>
        <end position="281"/>
    </location>
    <ligand>
        <name>GTP</name>
        <dbReference type="ChEBI" id="CHEBI:37565"/>
    </ligand>
</feature>
<feature type="binding site" evidence="9">
    <location>
        <begin position="305"/>
        <end position="307"/>
    </location>
    <ligand>
        <name>GTP</name>
        <dbReference type="ChEBI" id="CHEBI:37565"/>
    </ligand>
</feature>
<name>A0A318U467_9BACT</name>
<dbReference type="GO" id="GO:0042254">
    <property type="term" value="P:ribosome biogenesis"/>
    <property type="evidence" value="ECO:0007669"/>
    <property type="project" value="UniProtKB-UniRule"/>
</dbReference>
<feature type="domain" description="OCT" evidence="11">
    <location>
        <begin position="343"/>
        <end position="421"/>
    </location>
</feature>
<keyword evidence="3 9" id="KW-0963">Cytoplasm</keyword>
<reference evidence="13 14" key="1">
    <citation type="submission" date="2018-06" db="EMBL/GenBank/DDBJ databases">
        <title>Genomic Encyclopedia of Archaeal and Bacterial Type Strains, Phase II (KMG-II): from individual species to whole genera.</title>
        <authorList>
            <person name="Goeker M."/>
        </authorList>
    </citation>
    <scope>NUCLEOTIDE SEQUENCE [LARGE SCALE GENOMIC DNA]</scope>
    <source>
        <strain evidence="13 14">ATCC 29103</strain>
    </source>
</reference>
<dbReference type="GO" id="GO:0000287">
    <property type="term" value="F:magnesium ion binding"/>
    <property type="evidence" value="ECO:0007669"/>
    <property type="project" value="InterPro"/>
</dbReference>
<dbReference type="AlphaFoldDB" id="A0A318U467"/>
<dbReference type="InterPro" id="IPR014100">
    <property type="entry name" value="GTP-bd_Obg/CgtA"/>
</dbReference>
<comment type="caution">
    <text evidence="13">The sequence shown here is derived from an EMBL/GenBank/DDBJ whole genome shotgun (WGS) entry which is preliminary data.</text>
</comment>
<dbReference type="SUPFAM" id="SSF52540">
    <property type="entry name" value="P-loop containing nucleoside triphosphate hydrolases"/>
    <property type="match status" value="1"/>
</dbReference>
<comment type="subcellular location">
    <subcellularLocation>
        <location evidence="9">Cytoplasm</location>
    </subcellularLocation>
</comment>
<dbReference type="EMBL" id="QKLP01000013">
    <property type="protein sequence ID" value="PYF42236.1"/>
    <property type="molecule type" value="Genomic_DNA"/>
</dbReference>
<dbReference type="HAMAP" id="MF_01454">
    <property type="entry name" value="GTPase_Obg"/>
    <property type="match status" value="1"/>
</dbReference>
<feature type="domain" description="OBG-type G" evidence="10">
    <location>
        <begin position="157"/>
        <end position="324"/>
    </location>
</feature>
<dbReference type="Pfam" id="PF09269">
    <property type="entry name" value="DUF1967"/>
    <property type="match status" value="1"/>
</dbReference>
<comment type="subunit">
    <text evidence="9">Monomer.</text>
</comment>
<dbReference type="InterPro" id="IPR031167">
    <property type="entry name" value="G_OBG"/>
</dbReference>
<dbReference type="SUPFAM" id="SSF82051">
    <property type="entry name" value="Obg GTP-binding protein N-terminal domain"/>
    <property type="match status" value="1"/>
</dbReference>
<dbReference type="InterPro" id="IPR006169">
    <property type="entry name" value="GTP1_OBG_dom"/>
</dbReference>
<evidence type="ECO:0000256" key="8">
    <source>
        <dbReference type="ARBA" id="ARBA00023134"/>
    </source>
</evidence>
<dbReference type="NCBIfam" id="TIGR02729">
    <property type="entry name" value="Obg_CgtA"/>
    <property type="match status" value="1"/>
</dbReference>
<keyword evidence="5 9" id="KW-0547">Nucleotide-binding</keyword>